<dbReference type="HOGENOM" id="CLU_117186_0_0_6"/>
<dbReference type="NCBIfam" id="TIGR03021">
    <property type="entry name" value="pilP_fam"/>
    <property type="match status" value="1"/>
</dbReference>
<sequence length="164" mass="17402">MYGNKWLIGLFLLTLAADAAAQDSVPTIGELSRIQAATLLLKARAEQAKAQSELSGDSTKNGAISLIEPTIAPVVSRVYGVGDKLKARFLYEGGASTDEVVGSLIPGDYRVVAVSMERVIVERQGKRLELAFSGTPPVAPKTKEQVPQAPYAFPSMMPPTRTGG</sequence>
<protein>
    <recommendedName>
        <fullName evidence="4">Type IV pilus biogenesis protein PilP</fullName>
    </recommendedName>
</protein>
<proteinExistence type="predicted"/>
<reference evidence="2 3" key="1">
    <citation type="submission" date="2014-09" db="EMBL/GenBank/DDBJ databases">
        <title>A draft genome sequence for Xanthomonas axonopodis pv. vasculorum NCPPB 900.</title>
        <authorList>
            <person name="Harrison J."/>
            <person name="Studholme D.J."/>
        </authorList>
    </citation>
    <scope>NUCLEOTIDE SEQUENCE [LARGE SCALE GENOMIC DNA]</scope>
    <source>
        <strain evidence="2 3">NCPPB 900</strain>
    </source>
</reference>
<evidence type="ECO:0000256" key="1">
    <source>
        <dbReference type="SAM" id="SignalP"/>
    </source>
</evidence>
<name>A0A098PUG6_9XANT</name>
<dbReference type="AlphaFoldDB" id="A0A098PUG6"/>
<evidence type="ECO:0000313" key="3">
    <source>
        <dbReference type="Proteomes" id="UP000028012"/>
    </source>
</evidence>
<keyword evidence="1" id="KW-0732">Signal</keyword>
<dbReference type="eggNOG" id="ENOG50339F9">
    <property type="taxonomic scope" value="Bacteria"/>
</dbReference>
<gene>
    <name evidence="2" type="ORF">GW15_0221270</name>
</gene>
<evidence type="ECO:0000313" key="2">
    <source>
        <dbReference type="EMBL" id="KGE50306.1"/>
    </source>
</evidence>
<feature type="chain" id="PRO_5001938368" description="Type IV pilus biogenesis protein PilP" evidence="1">
    <location>
        <begin position="22"/>
        <end position="164"/>
    </location>
</feature>
<dbReference type="RefSeq" id="WP_042825128.1">
    <property type="nucleotide sequence ID" value="NZ_KN173626.1"/>
</dbReference>
<dbReference type="InterPro" id="IPR022753">
    <property type="entry name" value="T4SS_pilus_biogen_PilP"/>
</dbReference>
<accession>A0A098PUG6</accession>
<comment type="caution">
    <text evidence="2">The sequence shown here is derived from an EMBL/GenBank/DDBJ whole genome shotgun (WGS) entry which is preliminary data.</text>
</comment>
<dbReference type="EMBL" id="JPHD02000143">
    <property type="protein sequence ID" value="KGE50306.1"/>
    <property type="molecule type" value="Genomic_DNA"/>
</dbReference>
<organism evidence="2 3">
    <name type="scientific">Xanthomonas axonopodis pv. vasculorum</name>
    <dbReference type="NCBI Taxonomy" id="325777"/>
    <lineage>
        <taxon>Bacteria</taxon>
        <taxon>Pseudomonadati</taxon>
        <taxon>Pseudomonadota</taxon>
        <taxon>Gammaproteobacteria</taxon>
        <taxon>Lysobacterales</taxon>
        <taxon>Lysobacteraceae</taxon>
        <taxon>Xanthomonas</taxon>
    </lineage>
</organism>
<evidence type="ECO:0008006" key="4">
    <source>
        <dbReference type="Google" id="ProtNLM"/>
    </source>
</evidence>
<feature type="signal peptide" evidence="1">
    <location>
        <begin position="1"/>
        <end position="21"/>
    </location>
</feature>
<dbReference type="Proteomes" id="UP000028012">
    <property type="component" value="Unassembled WGS sequence"/>
</dbReference>
<dbReference type="STRING" id="325777.GW15_0221270"/>